<evidence type="ECO:0000256" key="1">
    <source>
        <dbReference type="SAM" id="MobiDB-lite"/>
    </source>
</evidence>
<gene>
    <name evidence="2" type="ORF">FIBSPDRAFT_231556</name>
</gene>
<evidence type="ECO:0000313" key="2">
    <source>
        <dbReference type="EMBL" id="KZP09710.1"/>
    </source>
</evidence>
<sequence>MSPTIFESVRPWLLPSSLCLASIRVLFRLEDELTMKDQASREGNARIQWPPSTRNPAVHGPSRRDPGADEFFALTLAAYASTAAVRSTSEQRRSQPKLIWLTNQAQVRVSVVTALSQ</sequence>
<dbReference type="AlphaFoldDB" id="A0A165YM50"/>
<keyword evidence="3" id="KW-1185">Reference proteome</keyword>
<accession>A0A165YM50</accession>
<dbReference type="Proteomes" id="UP000076532">
    <property type="component" value="Unassembled WGS sequence"/>
</dbReference>
<name>A0A165YM50_9AGAM</name>
<organism evidence="2 3">
    <name type="scientific">Athelia psychrophila</name>
    <dbReference type="NCBI Taxonomy" id="1759441"/>
    <lineage>
        <taxon>Eukaryota</taxon>
        <taxon>Fungi</taxon>
        <taxon>Dikarya</taxon>
        <taxon>Basidiomycota</taxon>
        <taxon>Agaricomycotina</taxon>
        <taxon>Agaricomycetes</taxon>
        <taxon>Agaricomycetidae</taxon>
        <taxon>Atheliales</taxon>
        <taxon>Atheliaceae</taxon>
        <taxon>Athelia</taxon>
    </lineage>
</organism>
<proteinExistence type="predicted"/>
<dbReference type="EMBL" id="KV417694">
    <property type="protein sequence ID" value="KZP09710.1"/>
    <property type="molecule type" value="Genomic_DNA"/>
</dbReference>
<reference evidence="2 3" key="1">
    <citation type="journal article" date="2016" name="Mol. Biol. Evol.">
        <title>Comparative Genomics of Early-Diverging Mushroom-Forming Fungi Provides Insights into the Origins of Lignocellulose Decay Capabilities.</title>
        <authorList>
            <person name="Nagy L.G."/>
            <person name="Riley R."/>
            <person name="Tritt A."/>
            <person name="Adam C."/>
            <person name="Daum C."/>
            <person name="Floudas D."/>
            <person name="Sun H."/>
            <person name="Yadav J.S."/>
            <person name="Pangilinan J."/>
            <person name="Larsson K.H."/>
            <person name="Matsuura K."/>
            <person name="Barry K."/>
            <person name="Labutti K."/>
            <person name="Kuo R."/>
            <person name="Ohm R.A."/>
            <person name="Bhattacharya S.S."/>
            <person name="Shirouzu T."/>
            <person name="Yoshinaga Y."/>
            <person name="Martin F.M."/>
            <person name="Grigoriev I.V."/>
            <person name="Hibbett D.S."/>
        </authorList>
    </citation>
    <scope>NUCLEOTIDE SEQUENCE [LARGE SCALE GENOMIC DNA]</scope>
    <source>
        <strain evidence="2 3">CBS 109695</strain>
    </source>
</reference>
<protein>
    <submittedName>
        <fullName evidence="2">Uncharacterized protein</fullName>
    </submittedName>
</protein>
<evidence type="ECO:0000313" key="3">
    <source>
        <dbReference type="Proteomes" id="UP000076532"/>
    </source>
</evidence>
<feature type="region of interest" description="Disordered" evidence="1">
    <location>
        <begin position="39"/>
        <end position="65"/>
    </location>
</feature>